<comment type="similarity">
    <text evidence="7">Belongs to the RnpA family.</text>
</comment>
<dbReference type="InterPro" id="IPR014721">
    <property type="entry name" value="Ribsml_uS5_D2-typ_fold_subgr"/>
</dbReference>
<dbReference type="EC" id="3.1.26.5" evidence="7 8"/>
<evidence type="ECO:0000256" key="6">
    <source>
        <dbReference type="ARBA" id="ARBA00022884"/>
    </source>
</evidence>
<name>A0A8J6PJB4_9FLAO</name>
<gene>
    <name evidence="7 9" type="primary">rnpA</name>
    <name evidence="9" type="ORF">H9Y05_06620</name>
</gene>
<evidence type="ECO:0000313" key="9">
    <source>
        <dbReference type="EMBL" id="MBC9812150.1"/>
    </source>
</evidence>
<dbReference type="InterPro" id="IPR000100">
    <property type="entry name" value="RNase_P"/>
</dbReference>
<dbReference type="GO" id="GO:0001682">
    <property type="term" value="P:tRNA 5'-leader removal"/>
    <property type="evidence" value="ECO:0007669"/>
    <property type="project" value="UniProtKB-UniRule"/>
</dbReference>
<keyword evidence="5 7" id="KW-0378">Hydrolase</keyword>
<dbReference type="RefSeq" id="WP_163490099.1">
    <property type="nucleotide sequence ID" value="NZ_JACVEL010000003.1"/>
</dbReference>
<comment type="function">
    <text evidence="1 7">RNaseP catalyzes the removal of the 5'-leader sequence from pre-tRNA to produce the mature 5'-terminus. It can also cleave other RNA substrates such as 4.5S RNA. The protein component plays an auxiliary but essential role in vivo by binding to the 5'-leader sequence and broadening the substrate specificity of the ribozyme.</text>
</comment>
<dbReference type="InterPro" id="IPR020539">
    <property type="entry name" value="RNase_P_CS"/>
</dbReference>
<evidence type="ECO:0000256" key="5">
    <source>
        <dbReference type="ARBA" id="ARBA00022801"/>
    </source>
</evidence>
<proteinExistence type="inferred from homology"/>
<evidence type="ECO:0000256" key="8">
    <source>
        <dbReference type="NCBIfam" id="TIGR00188"/>
    </source>
</evidence>
<evidence type="ECO:0000256" key="7">
    <source>
        <dbReference type="HAMAP-Rule" id="MF_00227"/>
    </source>
</evidence>
<dbReference type="GO" id="GO:0004526">
    <property type="term" value="F:ribonuclease P activity"/>
    <property type="evidence" value="ECO:0007669"/>
    <property type="project" value="UniProtKB-UniRule"/>
</dbReference>
<comment type="caution">
    <text evidence="9">The sequence shown here is derived from an EMBL/GenBank/DDBJ whole genome shotgun (WGS) entry which is preliminary data.</text>
</comment>
<dbReference type="AlphaFoldDB" id="A0A8J6PJB4"/>
<evidence type="ECO:0000256" key="4">
    <source>
        <dbReference type="ARBA" id="ARBA00022759"/>
    </source>
</evidence>
<keyword evidence="4 7" id="KW-0255">Endonuclease</keyword>
<protein>
    <recommendedName>
        <fullName evidence="7 8">Ribonuclease P protein component</fullName>
        <shortName evidence="7">RNase P protein</shortName>
        <shortName evidence="7">RNaseP protein</shortName>
        <ecNumber evidence="7 8">3.1.26.5</ecNumber>
    </recommendedName>
    <alternativeName>
        <fullName evidence="7">Protein C5</fullName>
    </alternativeName>
</protein>
<evidence type="ECO:0000256" key="3">
    <source>
        <dbReference type="ARBA" id="ARBA00022722"/>
    </source>
</evidence>
<dbReference type="SUPFAM" id="SSF54211">
    <property type="entry name" value="Ribosomal protein S5 domain 2-like"/>
    <property type="match status" value="1"/>
</dbReference>
<evidence type="ECO:0000313" key="10">
    <source>
        <dbReference type="Proteomes" id="UP000652681"/>
    </source>
</evidence>
<comment type="subunit">
    <text evidence="7">Consists of a catalytic RNA component (M1 or rnpB) and a protein subunit.</text>
</comment>
<keyword evidence="10" id="KW-1185">Reference proteome</keyword>
<dbReference type="GO" id="GO:0000049">
    <property type="term" value="F:tRNA binding"/>
    <property type="evidence" value="ECO:0007669"/>
    <property type="project" value="UniProtKB-UniRule"/>
</dbReference>
<dbReference type="InterPro" id="IPR020568">
    <property type="entry name" value="Ribosomal_Su5_D2-typ_SF"/>
</dbReference>
<dbReference type="NCBIfam" id="TIGR00188">
    <property type="entry name" value="rnpA"/>
    <property type="match status" value="1"/>
</dbReference>
<sequence>MDQRFGKEYKLCSKKIIERLFKEGKRLNSFPFGLTYGYEALPNESIPFQVVISVPKKNFKRAHDRNRIKRLMKECLRKNKYILEDFLEGESNKNGQMALFLVYRFNEELDYDTIMRKMSKLLLTLTTSIEKHEK</sequence>
<dbReference type="HAMAP" id="MF_00227">
    <property type="entry name" value="RNase_P"/>
    <property type="match status" value="1"/>
</dbReference>
<accession>A0A8J6PJB4</accession>
<dbReference type="Gene3D" id="3.30.230.10">
    <property type="match status" value="1"/>
</dbReference>
<evidence type="ECO:0000256" key="1">
    <source>
        <dbReference type="ARBA" id="ARBA00002663"/>
    </source>
</evidence>
<dbReference type="EMBL" id="JACVEL010000003">
    <property type="protein sequence ID" value="MBC9812150.1"/>
    <property type="molecule type" value="Genomic_DNA"/>
</dbReference>
<dbReference type="Proteomes" id="UP000652681">
    <property type="component" value="Unassembled WGS sequence"/>
</dbReference>
<keyword evidence="6 7" id="KW-0694">RNA-binding</keyword>
<dbReference type="Pfam" id="PF00825">
    <property type="entry name" value="Ribonuclease_P"/>
    <property type="match status" value="1"/>
</dbReference>
<reference evidence="9" key="1">
    <citation type="submission" date="2020-09" db="EMBL/GenBank/DDBJ databases">
        <title>Taishania pollutisoli gen. nov., sp. nov., Isolated from Tetrabromobisphenol A-Contaminated Soil.</title>
        <authorList>
            <person name="Chen Q."/>
        </authorList>
    </citation>
    <scope>NUCLEOTIDE SEQUENCE</scope>
    <source>
        <strain evidence="9">CZZ-1</strain>
    </source>
</reference>
<comment type="catalytic activity">
    <reaction evidence="7">
        <text>Endonucleolytic cleavage of RNA, removing 5'-extranucleotides from tRNA precursor.</text>
        <dbReference type="EC" id="3.1.26.5"/>
    </reaction>
</comment>
<keyword evidence="2 7" id="KW-0819">tRNA processing</keyword>
<evidence type="ECO:0000256" key="2">
    <source>
        <dbReference type="ARBA" id="ARBA00022694"/>
    </source>
</evidence>
<organism evidence="9 10">
    <name type="scientific">Taishania pollutisoli</name>
    <dbReference type="NCBI Taxonomy" id="2766479"/>
    <lineage>
        <taxon>Bacteria</taxon>
        <taxon>Pseudomonadati</taxon>
        <taxon>Bacteroidota</taxon>
        <taxon>Flavobacteriia</taxon>
        <taxon>Flavobacteriales</taxon>
        <taxon>Crocinitomicaceae</taxon>
        <taxon>Taishania</taxon>
    </lineage>
</organism>
<keyword evidence="3 7" id="KW-0540">Nuclease</keyword>
<dbReference type="PROSITE" id="PS00648">
    <property type="entry name" value="RIBONUCLEASE_P"/>
    <property type="match status" value="1"/>
</dbReference>